<dbReference type="GO" id="GO:0042802">
    <property type="term" value="F:identical protein binding"/>
    <property type="evidence" value="ECO:0007669"/>
    <property type="project" value="EnsemblFungi"/>
</dbReference>
<evidence type="ECO:0000256" key="12">
    <source>
        <dbReference type="ARBA" id="ARBA00024930"/>
    </source>
</evidence>
<dbReference type="OrthoDB" id="338614at2759"/>
<dbReference type="PANTHER" id="PTHR10953:SF3">
    <property type="entry name" value="UBIQUITIN-LIKE MODIFIER-ACTIVATING ENZYME ATG7"/>
    <property type="match status" value="1"/>
</dbReference>
<keyword evidence="18" id="KW-1185">Reference proteome</keyword>
<evidence type="ECO:0000256" key="11">
    <source>
        <dbReference type="ARBA" id="ARBA00023006"/>
    </source>
</evidence>
<evidence type="ECO:0000256" key="7">
    <source>
        <dbReference type="ARBA" id="ARBA00022448"/>
    </source>
</evidence>
<dbReference type="GO" id="GO:0000422">
    <property type="term" value="P:autophagy of mitochondrion"/>
    <property type="evidence" value="ECO:0007669"/>
    <property type="project" value="EnsemblFungi"/>
</dbReference>
<dbReference type="GO" id="GO:0032446">
    <property type="term" value="P:protein modification by small protein conjugation"/>
    <property type="evidence" value="ECO:0007669"/>
    <property type="project" value="EnsemblFungi"/>
</dbReference>
<comment type="similarity">
    <text evidence="3">Belongs to the ATG7 family.</text>
</comment>
<dbReference type="Gene3D" id="3.40.50.720">
    <property type="entry name" value="NAD(P)-binding Rossmann-like Domain"/>
    <property type="match status" value="1"/>
</dbReference>
<evidence type="ECO:0000256" key="8">
    <source>
        <dbReference type="ARBA" id="ARBA00022490"/>
    </source>
</evidence>
<keyword evidence="7" id="KW-0813">Transport</keyword>
<protein>
    <recommendedName>
        <fullName evidence="5">Ubiquitin-like modifier-activating enzyme ATG7</fullName>
    </recommendedName>
    <alternativeName>
        <fullName evidence="13 15">ATG12-activating enzyme E1 ATG7</fullName>
    </alternativeName>
    <alternativeName>
        <fullName evidence="14">Autophagy-related protein 7</fullName>
    </alternativeName>
    <alternativeName>
        <fullName evidence="6">Ubiquitin-like modifier-activating enzyme atg7</fullName>
    </alternativeName>
</protein>
<keyword evidence="8" id="KW-0963">Cytoplasm</keyword>
<dbReference type="Proteomes" id="UP000095085">
    <property type="component" value="Unassembled WGS sequence"/>
</dbReference>
<evidence type="ECO:0000259" key="16">
    <source>
        <dbReference type="Pfam" id="PF00899"/>
    </source>
</evidence>
<dbReference type="InterPro" id="IPR035985">
    <property type="entry name" value="Ubiquitin-activating_enz"/>
</dbReference>
<evidence type="ECO:0000256" key="4">
    <source>
        <dbReference type="ARBA" id="ARBA00011738"/>
    </source>
</evidence>
<dbReference type="GO" id="GO:0019779">
    <property type="term" value="F:Atg8 activating enzyme activity"/>
    <property type="evidence" value="ECO:0007669"/>
    <property type="project" value="EnsemblFungi"/>
</dbReference>
<dbReference type="GO" id="GO:0000045">
    <property type="term" value="P:autophagosome assembly"/>
    <property type="evidence" value="ECO:0007669"/>
    <property type="project" value="TreeGrafter"/>
</dbReference>
<sequence>MTGWERTAQKKLGPKLADLGSLINPHQLADQAVDLNLKLMKWRIAPELNLDTIKSQRVLLLGAGTLGSYVSRTLMGWGVRKITFVDNGRVSYSNPVRQPLFGFKDCFSDKGQGEWKATRAAESLKEIFPGVDSEGISMEVPMIGHPVTDEVKQKKNFDDLNELFDAHDIIFLLMDSRESRWLPTLLGTAKDKLVINAALGFDSYLVMRHGNAQEPEKQRLGCYYCNDVVAPNDSLSDRTLDQMCTVTRPGVASIASSLAVELLVSVLQHPDGRHAPYPSESLPKFGEVPHQIRGFLHNFLQTKLHAPNYKFCSACSDPVVSTFKQQGWQFIKNCLNDSKYLEEISGLKKVQEEAEKASQAMLDMADFEDDLEYGDEEIDNEWIS</sequence>
<comment type="subunit">
    <text evidence="4">Homodimer.</text>
</comment>
<keyword evidence="9" id="KW-0833">Ubl conjugation pathway</keyword>
<evidence type="ECO:0000256" key="9">
    <source>
        <dbReference type="ARBA" id="ARBA00022786"/>
    </source>
</evidence>
<evidence type="ECO:0000256" key="13">
    <source>
        <dbReference type="ARBA" id="ARBA00029897"/>
    </source>
</evidence>
<dbReference type="AlphaFoldDB" id="A0A1E4RMK2"/>
<evidence type="ECO:0000256" key="6">
    <source>
        <dbReference type="ARBA" id="ARBA00018730"/>
    </source>
</evidence>
<comment type="function">
    <text evidence="12">E1-like activating enzyme involved in the 2 ubiquitin-like systems required for cytoplasm to vacuole transport (Cvt) and autophagy. Activates ATG12 for its conjugation with ATG5 and ATG8 for its conjugation with phosphatidylethanolamine. Both systems are needed for the ATG8 association to Cvt vesicles and autophagosomes membranes. Autophagy is essential for maintenance of amino acid levels and protein synthesis under nitrogen starvation. Required for selective autophagic degradation of the nucleus (nucleophagy) as well as for mitophagy which contributes to regulate mitochondrial quantity and quality by eliminating the mitochondria to a basal level to fulfill cellular energy requirements and preventing excess ROS production. Plays a role in the regulation of filamentous growth and chronological longevity.</text>
</comment>
<accession>A0A1E4RMK2</accession>
<evidence type="ECO:0000256" key="2">
    <source>
        <dbReference type="ARBA" id="ARBA00004496"/>
    </source>
</evidence>
<dbReference type="GO" id="GO:0005829">
    <property type="term" value="C:cytosol"/>
    <property type="evidence" value="ECO:0007669"/>
    <property type="project" value="EnsemblFungi"/>
</dbReference>
<organism evidence="17 18">
    <name type="scientific">Hyphopichia burtonii NRRL Y-1933</name>
    <dbReference type="NCBI Taxonomy" id="984485"/>
    <lineage>
        <taxon>Eukaryota</taxon>
        <taxon>Fungi</taxon>
        <taxon>Dikarya</taxon>
        <taxon>Ascomycota</taxon>
        <taxon>Saccharomycotina</taxon>
        <taxon>Pichiomycetes</taxon>
        <taxon>Debaryomycetaceae</taxon>
        <taxon>Hyphopichia</taxon>
    </lineage>
</organism>
<reference evidence="18" key="1">
    <citation type="submission" date="2016-05" db="EMBL/GenBank/DDBJ databases">
        <title>Comparative genomics of biotechnologically important yeasts.</title>
        <authorList>
            <consortium name="DOE Joint Genome Institute"/>
            <person name="Riley R."/>
            <person name="Haridas S."/>
            <person name="Wolfe K.H."/>
            <person name="Lopes M.R."/>
            <person name="Hittinger C.T."/>
            <person name="Goker M."/>
            <person name="Salamov A."/>
            <person name="Wisecaver J."/>
            <person name="Long T.M."/>
            <person name="Aerts A.L."/>
            <person name="Barry K."/>
            <person name="Choi C."/>
            <person name="Clum A."/>
            <person name="Coughlan A.Y."/>
            <person name="Deshpande S."/>
            <person name="Douglass A.P."/>
            <person name="Hanson S.J."/>
            <person name="Klenk H.-P."/>
            <person name="Labutti K."/>
            <person name="Lapidus A."/>
            <person name="Lindquist E."/>
            <person name="Lipzen A."/>
            <person name="Meier-Kolthoff J.P."/>
            <person name="Ohm R.A."/>
            <person name="Otillar R.P."/>
            <person name="Pangilinan J."/>
            <person name="Peng Y."/>
            <person name="Rokas A."/>
            <person name="Rosa C.A."/>
            <person name="Scheuner C."/>
            <person name="Sibirny A.A."/>
            <person name="Slot J.C."/>
            <person name="Stielow J.B."/>
            <person name="Sun H."/>
            <person name="Kurtzman C.P."/>
            <person name="Blackwell M."/>
            <person name="Grigoriev I.V."/>
            <person name="Jeffries T.W."/>
        </authorList>
    </citation>
    <scope>NUCLEOTIDE SEQUENCE [LARGE SCALE GENOMIC DNA]</scope>
    <source>
        <strain evidence="18">NRRL Y-1933</strain>
    </source>
</reference>
<dbReference type="GO" id="GO:0097632">
    <property type="term" value="C:extrinsic component of phagophore assembly site membrane"/>
    <property type="evidence" value="ECO:0007669"/>
    <property type="project" value="EnsemblFungi"/>
</dbReference>
<dbReference type="RefSeq" id="XP_020077564.1">
    <property type="nucleotide sequence ID" value="XM_020220760.1"/>
</dbReference>
<dbReference type="EMBL" id="KV454539">
    <property type="protein sequence ID" value="ODV68497.1"/>
    <property type="molecule type" value="Genomic_DNA"/>
</dbReference>
<comment type="subcellular location">
    <subcellularLocation>
        <location evidence="2">Cytoplasm</location>
    </subcellularLocation>
    <subcellularLocation>
        <location evidence="1">Preautophagosomal structure</location>
    </subcellularLocation>
</comment>
<evidence type="ECO:0000256" key="1">
    <source>
        <dbReference type="ARBA" id="ARBA00004329"/>
    </source>
</evidence>
<dbReference type="InterPro" id="IPR045886">
    <property type="entry name" value="ThiF/MoeB/HesA"/>
</dbReference>
<evidence type="ECO:0000256" key="10">
    <source>
        <dbReference type="ARBA" id="ARBA00022927"/>
    </source>
</evidence>
<dbReference type="STRING" id="984485.A0A1E4RMK2"/>
<evidence type="ECO:0000256" key="14">
    <source>
        <dbReference type="ARBA" id="ARBA00030242"/>
    </source>
</evidence>
<evidence type="ECO:0000256" key="3">
    <source>
        <dbReference type="ARBA" id="ARBA00010931"/>
    </source>
</evidence>
<dbReference type="InterPro" id="IPR000594">
    <property type="entry name" value="ThiF_NAD_FAD-bd"/>
</dbReference>
<evidence type="ECO:0000256" key="5">
    <source>
        <dbReference type="ARBA" id="ARBA00017647"/>
    </source>
</evidence>
<evidence type="ECO:0000256" key="15">
    <source>
        <dbReference type="ARBA" id="ARBA00032823"/>
    </source>
</evidence>
<dbReference type="CDD" id="cd01486">
    <property type="entry name" value="Apg7"/>
    <property type="match status" value="1"/>
</dbReference>
<dbReference type="GO" id="GO:0032258">
    <property type="term" value="P:cytoplasm to vacuole targeting by the Cvt pathway"/>
    <property type="evidence" value="ECO:0007669"/>
    <property type="project" value="EnsemblFungi"/>
</dbReference>
<keyword evidence="10" id="KW-0653">Protein transport</keyword>
<evidence type="ECO:0000313" key="17">
    <source>
        <dbReference type="EMBL" id="ODV68497.1"/>
    </source>
</evidence>
<name>A0A1E4RMK2_9ASCO</name>
<dbReference type="GeneID" id="30995310"/>
<dbReference type="FunFam" id="3.40.50.720:FF:000243">
    <property type="entry name" value="Ubiquitin-like modifier-activating enzyme ATG7"/>
    <property type="match status" value="1"/>
</dbReference>
<dbReference type="PANTHER" id="PTHR10953">
    <property type="entry name" value="UBIQUITIN-ACTIVATING ENZYME E1"/>
    <property type="match status" value="1"/>
</dbReference>
<proteinExistence type="inferred from homology"/>
<dbReference type="GO" id="GO:0019778">
    <property type="term" value="F:Atg12 activating enzyme activity"/>
    <property type="evidence" value="ECO:0007669"/>
    <property type="project" value="EnsemblFungi"/>
</dbReference>
<dbReference type="Pfam" id="PF00899">
    <property type="entry name" value="ThiF"/>
    <property type="match status" value="1"/>
</dbReference>
<evidence type="ECO:0000313" key="18">
    <source>
        <dbReference type="Proteomes" id="UP000095085"/>
    </source>
</evidence>
<dbReference type="SUPFAM" id="SSF69572">
    <property type="entry name" value="Activating enzymes of the ubiquitin-like proteins"/>
    <property type="match status" value="1"/>
</dbReference>
<keyword evidence="11" id="KW-0072">Autophagy</keyword>
<dbReference type="GO" id="GO:0034727">
    <property type="term" value="P:piecemeal microautophagy of the nucleus"/>
    <property type="evidence" value="ECO:0007669"/>
    <property type="project" value="EnsemblFungi"/>
</dbReference>
<gene>
    <name evidence="17" type="ORF">HYPBUDRAFT_151943</name>
</gene>
<dbReference type="GO" id="GO:0006995">
    <property type="term" value="P:cellular response to nitrogen starvation"/>
    <property type="evidence" value="ECO:0007669"/>
    <property type="project" value="TreeGrafter"/>
</dbReference>
<feature type="domain" description="THIF-type NAD/FAD binding fold" evidence="16">
    <location>
        <begin position="40"/>
        <end position="272"/>
    </location>
</feature>